<evidence type="ECO:0000256" key="10">
    <source>
        <dbReference type="ARBA" id="ARBA00022771"/>
    </source>
</evidence>
<gene>
    <name evidence="23" type="primary">mutM</name>
    <name evidence="24" type="synonym">coaE</name>
    <name evidence="23" type="synonym">fpg</name>
    <name evidence="27" type="ORF">FC82_GL000215</name>
</gene>
<dbReference type="AlphaFoldDB" id="A0A0R2BCP6"/>
<dbReference type="InterPro" id="IPR010663">
    <property type="entry name" value="Znf_FPG/IleRS"/>
</dbReference>
<evidence type="ECO:0000256" key="20">
    <source>
        <dbReference type="ARBA" id="ARBA00023295"/>
    </source>
</evidence>
<dbReference type="InterPro" id="IPR035937">
    <property type="entry name" value="FPG_N"/>
</dbReference>
<keyword evidence="17 23" id="KW-0234">DNA repair</keyword>
<dbReference type="GO" id="GO:0015937">
    <property type="term" value="P:coenzyme A biosynthetic process"/>
    <property type="evidence" value="ECO:0007669"/>
    <property type="project" value="UniProtKB-UniRule"/>
</dbReference>
<dbReference type="NCBIfam" id="TIGR00577">
    <property type="entry name" value="fpg"/>
    <property type="match status" value="1"/>
</dbReference>
<dbReference type="Gene3D" id="3.20.190.10">
    <property type="entry name" value="MutM-like, N-terminal"/>
    <property type="match status" value="1"/>
</dbReference>
<evidence type="ECO:0000313" key="27">
    <source>
        <dbReference type="EMBL" id="KRM74347.1"/>
    </source>
</evidence>
<proteinExistence type="inferred from homology"/>
<dbReference type="InterPro" id="IPR012319">
    <property type="entry name" value="FPG_cat"/>
</dbReference>
<comment type="catalytic activity">
    <reaction evidence="21 23">
        <text>2'-deoxyribonucleotide-(2'-deoxyribose 5'-phosphate)-2'-deoxyribonucleotide-DNA = a 3'-end 2'-deoxyribonucleotide-(2,3-dehydro-2,3-deoxyribose 5'-phosphate)-DNA + a 5'-end 5'-phospho-2'-deoxyribonucleoside-DNA + H(+)</text>
        <dbReference type="Rhea" id="RHEA:66592"/>
        <dbReference type="Rhea" id="RHEA-COMP:13180"/>
        <dbReference type="Rhea" id="RHEA-COMP:16897"/>
        <dbReference type="Rhea" id="RHEA-COMP:17067"/>
        <dbReference type="ChEBI" id="CHEBI:15378"/>
        <dbReference type="ChEBI" id="CHEBI:136412"/>
        <dbReference type="ChEBI" id="CHEBI:157695"/>
        <dbReference type="ChEBI" id="CHEBI:167181"/>
        <dbReference type="EC" id="4.2.99.18"/>
    </reaction>
</comment>
<dbReference type="Pfam" id="PF01121">
    <property type="entry name" value="CoaE"/>
    <property type="match status" value="1"/>
</dbReference>
<dbReference type="Gene3D" id="1.10.8.50">
    <property type="match status" value="1"/>
</dbReference>
<keyword evidence="6 24" id="KW-0808">Transferase</keyword>
<evidence type="ECO:0000256" key="22">
    <source>
        <dbReference type="ARBA" id="ARBA00060177"/>
    </source>
</evidence>
<dbReference type="PROSITE" id="PS51219">
    <property type="entry name" value="DPCK"/>
    <property type="match status" value="1"/>
</dbReference>
<comment type="pathway">
    <text evidence="24">Cofactor biosynthesis; coenzyme A biosynthesis; CoA from (R)-pantothenate: step 5/5.</text>
</comment>
<dbReference type="SMART" id="SM00898">
    <property type="entry name" value="Fapy_DNA_glyco"/>
    <property type="match status" value="1"/>
</dbReference>
<dbReference type="GO" id="GO:0005524">
    <property type="term" value="F:ATP binding"/>
    <property type="evidence" value="ECO:0007669"/>
    <property type="project" value="UniProtKB-UniRule"/>
</dbReference>
<dbReference type="PROSITE" id="PS51068">
    <property type="entry name" value="FPG_CAT"/>
    <property type="match status" value="1"/>
</dbReference>
<evidence type="ECO:0000256" key="6">
    <source>
        <dbReference type="ARBA" id="ARBA00022679"/>
    </source>
</evidence>
<keyword evidence="7 23" id="KW-0479">Metal-binding</keyword>
<dbReference type="InterPro" id="IPR015887">
    <property type="entry name" value="DNA_glyclase_Znf_dom_DNA_BS"/>
</dbReference>
<comment type="cofactor">
    <cofactor evidence="23">
        <name>Zn(2+)</name>
        <dbReference type="ChEBI" id="CHEBI:29105"/>
    </cofactor>
    <text evidence="23">Binds 1 zinc ion per subunit.</text>
</comment>
<feature type="domain" description="FPG-type" evidence="25">
    <location>
        <begin position="239"/>
        <end position="273"/>
    </location>
</feature>
<evidence type="ECO:0000256" key="13">
    <source>
        <dbReference type="ARBA" id="ARBA00022833"/>
    </source>
</evidence>
<dbReference type="Pfam" id="PF06827">
    <property type="entry name" value="zf-FPG_IleRS"/>
    <property type="match status" value="1"/>
</dbReference>
<dbReference type="EC" id="3.2.2.23" evidence="23"/>
<accession>A0A0R2BCP6</accession>
<feature type="binding site" evidence="23">
    <location>
        <position position="92"/>
    </location>
    <ligand>
        <name>DNA</name>
        <dbReference type="ChEBI" id="CHEBI:16991"/>
    </ligand>
</feature>
<dbReference type="FunFam" id="3.40.50.300:FF:000991">
    <property type="entry name" value="Dephospho-CoA kinase"/>
    <property type="match status" value="1"/>
</dbReference>
<dbReference type="PANTHER" id="PTHR22993:SF9">
    <property type="entry name" value="FORMAMIDOPYRIMIDINE-DNA GLYCOSYLASE"/>
    <property type="match status" value="1"/>
</dbReference>
<dbReference type="CDD" id="cd02022">
    <property type="entry name" value="DPCK"/>
    <property type="match status" value="1"/>
</dbReference>
<dbReference type="UniPathway" id="UPA00241">
    <property type="reaction ID" value="UER00356"/>
</dbReference>
<dbReference type="EC" id="4.2.99.18" evidence="23"/>
<feature type="domain" description="Formamidopyrimidine-DNA glycosylase catalytic" evidence="26">
    <location>
        <begin position="2"/>
        <end position="114"/>
    </location>
</feature>
<keyword evidence="8 24" id="KW-0547">Nucleotide-binding</keyword>
<evidence type="ECO:0000256" key="4">
    <source>
        <dbReference type="ARBA" id="ARBA00011245"/>
    </source>
</evidence>
<dbReference type="PATRIC" id="fig|1423733.4.peg.233"/>
<dbReference type="InterPro" id="IPR010979">
    <property type="entry name" value="Ribosomal_uS13-like_H2TH"/>
</dbReference>
<dbReference type="SUPFAM" id="SSF57716">
    <property type="entry name" value="Glucocorticoid receptor-like (DNA-binding domain)"/>
    <property type="match status" value="1"/>
</dbReference>
<evidence type="ECO:0000259" key="26">
    <source>
        <dbReference type="PROSITE" id="PS51068"/>
    </source>
</evidence>
<comment type="caution">
    <text evidence="27">The sequence shown here is derived from an EMBL/GenBank/DDBJ whole genome shotgun (WGS) entry which is preliminary data.</text>
</comment>
<keyword evidence="18 23" id="KW-0456">Lyase</keyword>
<dbReference type="SUPFAM" id="SSF81624">
    <property type="entry name" value="N-terminal domain of MutM-like DNA repair proteins"/>
    <property type="match status" value="1"/>
</dbReference>
<dbReference type="GO" id="GO:0034039">
    <property type="term" value="F:8-oxo-7,8-dihydroguanine DNA N-glycosylase activity"/>
    <property type="evidence" value="ECO:0007669"/>
    <property type="project" value="TreeGrafter"/>
</dbReference>
<name>A0A0R2BCP6_SECCO</name>
<comment type="function">
    <text evidence="22">Involved in base excision repair of DNA damaged by oxidation or by mutagenic agents. Acts as a DNA glycosylase that recognizes and removes damaged bases. Has a preference for oxidized purines, such as 7,8-dihydro-8-oxoguanine (8-oxoG). Has AP (apurinic/apyrimidinic) lyase activity and introduces nicks in the DNA strand. Cleaves the DNA backbone by beta-delta elimination to generate a single-strand break at the site of the removed base with both 3'- and 5'-phosphates.</text>
</comment>
<evidence type="ECO:0000256" key="11">
    <source>
        <dbReference type="ARBA" id="ARBA00022777"/>
    </source>
</evidence>
<evidence type="ECO:0000256" key="3">
    <source>
        <dbReference type="ARBA" id="ARBA00009409"/>
    </source>
</evidence>
<comment type="subcellular location">
    <subcellularLocation>
        <location evidence="24">Cytoplasm</location>
    </subcellularLocation>
</comment>
<sequence>MPELPEVETVRRGLMRLVGGATIDHVDVIYEKMVSPAPAEFKKRLAGATIDLIERRGKYLLFRFSNGYTMVSHLRMEGKYDVQPEGAPLTKHTHVVFHLTDNRELRYTDTRKFGRMNLVEDGDEMQVAGLKTIGPEPTETTLTFDYMKRIFNKSKKVIKPFLLDQSNIAGLGNIYVDEVLWMTRIHPEQPVNTLTDFQIRLLRDNILKELAKAIDGHGTTVHSFSTAFGEAGQFQNQLNVYGREGEPCVRCGAELQKTKVAQRGTHFCPRCQKLKKKPSKTVVLGLTGGIATGKSSVSAVFHDRDIPVIDADQIAREVVEPDSPALSEIAATFGQTMLQPDGTLNRRKLGQHVFNDEDELAKLNAITSPAIHKAVKKRVAAYRRKRTPLVVFDAPTLFEGDYAYDVDVIMVVALDTATQLARLMARDKMSETDARSRINSQLPLAEKVNVADIVVDNSGPIDKTKAQVVKWLNKMQLV</sequence>
<keyword evidence="16 23" id="KW-0238">DNA-binding</keyword>
<evidence type="ECO:0000256" key="5">
    <source>
        <dbReference type="ARBA" id="ARBA00022490"/>
    </source>
</evidence>
<evidence type="ECO:0000256" key="17">
    <source>
        <dbReference type="ARBA" id="ARBA00023204"/>
    </source>
</evidence>
<evidence type="ECO:0000256" key="16">
    <source>
        <dbReference type="ARBA" id="ARBA00023125"/>
    </source>
</evidence>
<evidence type="ECO:0000256" key="8">
    <source>
        <dbReference type="ARBA" id="ARBA00022741"/>
    </source>
</evidence>
<dbReference type="GO" id="GO:0003690">
    <property type="term" value="F:double-stranded DNA binding"/>
    <property type="evidence" value="ECO:0007669"/>
    <property type="project" value="UniProtKB-ARBA"/>
</dbReference>
<dbReference type="GO" id="GO:0008270">
    <property type="term" value="F:zinc ion binding"/>
    <property type="evidence" value="ECO:0007669"/>
    <property type="project" value="UniProtKB-UniRule"/>
</dbReference>
<evidence type="ECO:0000256" key="18">
    <source>
        <dbReference type="ARBA" id="ARBA00023239"/>
    </source>
</evidence>
<evidence type="ECO:0000313" key="28">
    <source>
        <dbReference type="Proteomes" id="UP000051845"/>
    </source>
</evidence>
<evidence type="ECO:0000256" key="9">
    <source>
        <dbReference type="ARBA" id="ARBA00022763"/>
    </source>
</evidence>
<evidence type="ECO:0000256" key="14">
    <source>
        <dbReference type="ARBA" id="ARBA00022840"/>
    </source>
</evidence>
<evidence type="ECO:0000256" key="1">
    <source>
        <dbReference type="ARBA" id="ARBA00001668"/>
    </source>
</evidence>
<evidence type="ECO:0000256" key="7">
    <source>
        <dbReference type="ARBA" id="ARBA00022723"/>
    </source>
</evidence>
<dbReference type="HAMAP" id="MF_00376">
    <property type="entry name" value="Dephospho_CoA_kinase"/>
    <property type="match status" value="1"/>
</dbReference>
<feature type="active site" description="Schiff-base intermediate with DNA" evidence="23">
    <location>
        <position position="2"/>
    </location>
</feature>
<evidence type="ECO:0000256" key="15">
    <source>
        <dbReference type="ARBA" id="ARBA00022993"/>
    </source>
</evidence>
<keyword evidence="14 24" id="KW-0067">ATP-binding</keyword>
<dbReference type="SMART" id="SM01232">
    <property type="entry name" value="H2TH"/>
    <property type="match status" value="1"/>
</dbReference>
<evidence type="ECO:0000256" key="2">
    <source>
        <dbReference type="ARBA" id="ARBA00009018"/>
    </source>
</evidence>
<comment type="similarity">
    <text evidence="3 23">Belongs to the FPG family.</text>
</comment>
<dbReference type="Gene3D" id="3.40.50.300">
    <property type="entry name" value="P-loop containing nucleotide triphosphate hydrolases"/>
    <property type="match status" value="1"/>
</dbReference>
<dbReference type="FunFam" id="3.20.190.10:FF:000001">
    <property type="entry name" value="Formamidopyrimidine-DNA glycosylase"/>
    <property type="match status" value="1"/>
</dbReference>
<keyword evidence="12 23" id="KW-0378">Hydrolase</keyword>
<comment type="catalytic activity">
    <reaction evidence="24">
        <text>3'-dephospho-CoA + ATP = ADP + CoA + H(+)</text>
        <dbReference type="Rhea" id="RHEA:18245"/>
        <dbReference type="ChEBI" id="CHEBI:15378"/>
        <dbReference type="ChEBI" id="CHEBI:30616"/>
        <dbReference type="ChEBI" id="CHEBI:57287"/>
        <dbReference type="ChEBI" id="CHEBI:57328"/>
        <dbReference type="ChEBI" id="CHEBI:456216"/>
        <dbReference type="EC" id="2.7.1.24"/>
    </reaction>
</comment>
<keyword evidence="9 23" id="KW-0227">DNA damage</keyword>
<dbReference type="InterPro" id="IPR020629">
    <property type="entry name" value="FPG_Glyclase"/>
</dbReference>
<feature type="binding site" evidence="23">
    <location>
        <position position="111"/>
    </location>
    <ligand>
        <name>DNA</name>
        <dbReference type="ChEBI" id="CHEBI:16991"/>
    </ligand>
</feature>
<keyword evidence="15 24" id="KW-0173">Coenzyme A biosynthesis</keyword>
<dbReference type="EC" id="2.7.1.24" evidence="24"/>
<evidence type="ECO:0000256" key="21">
    <source>
        <dbReference type="ARBA" id="ARBA00044632"/>
    </source>
</evidence>
<dbReference type="PROSITE" id="PS01242">
    <property type="entry name" value="ZF_FPG_1"/>
    <property type="match status" value="1"/>
</dbReference>
<keyword evidence="13 23" id="KW-0862">Zinc</keyword>
<comment type="catalytic activity">
    <reaction evidence="1 23">
        <text>Hydrolysis of DNA containing ring-opened 7-methylguanine residues, releasing 2,6-diamino-4-hydroxy-5-(N-methyl)formamidopyrimidine.</text>
        <dbReference type="EC" id="3.2.2.23"/>
    </reaction>
</comment>
<dbReference type="InterPro" id="IPR015886">
    <property type="entry name" value="H2TH_FPG"/>
</dbReference>
<dbReference type="GO" id="GO:0006284">
    <property type="term" value="P:base-excision repair"/>
    <property type="evidence" value="ECO:0007669"/>
    <property type="project" value="InterPro"/>
</dbReference>
<keyword evidence="19 23" id="KW-0511">Multifunctional enzyme</keyword>
<dbReference type="SUPFAM" id="SSF52540">
    <property type="entry name" value="P-loop containing nucleoside triphosphate hydrolases"/>
    <property type="match status" value="1"/>
</dbReference>
<dbReference type="Proteomes" id="UP000051845">
    <property type="component" value="Unassembled WGS sequence"/>
</dbReference>
<keyword evidence="11 24" id="KW-0418">Kinase</keyword>
<evidence type="ECO:0000259" key="25">
    <source>
        <dbReference type="PROSITE" id="PS51066"/>
    </source>
</evidence>
<evidence type="ECO:0000256" key="12">
    <source>
        <dbReference type="ARBA" id="ARBA00022801"/>
    </source>
</evidence>
<comment type="function">
    <text evidence="23">Involved in base excision repair of DNA damaged by oxidation or by mutagenic agents. Acts as DNA glycosylase that recognizes and removes damaged bases. Has a preference for oxidized purines, such as 7,8-dihydro-8-oxoguanine (8-oxoG). Has AP (apurinic/apyrimidinic) lyase activity and introduces nicks in the DNA strand. Cleaves the DNA backbone by beta-delta elimination to generate a single-strand break at the site of the removed base with both 3'- and 5'-phosphates.</text>
</comment>
<dbReference type="GO" id="GO:0003684">
    <property type="term" value="F:damaged DNA binding"/>
    <property type="evidence" value="ECO:0007669"/>
    <property type="project" value="InterPro"/>
</dbReference>
<reference evidence="27 28" key="1">
    <citation type="journal article" date="2015" name="Genome Announc.">
        <title>Expanding the biotechnology potential of lactobacilli through comparative genomics of 213 strains and associated genera.</title>
        <authorList>
            <person name="Sun Z."/>
            <person name="Harris H.M."/>
            <person name="McCann A."/>
            <person name="Guo C."/>
            <person name="Argimon S."/>
            <person name="Zhang W."/>
            <person name="Yang X."/>
            <person name="Jeffery I.B."/>
            <person name="Cooney J.C."/>
            <person name="Kagawa T.F."/>
            <person name="Liu W."/>
            <person name="Song Y."/>
            <person name="Salvetti E."/>
            <person name="Wrobel A."/>
            <person name="Rasinkangas P."/>
            <person name="Parkhill J."/>
            <person name="Rea M.C."/>
            <person name="O'Sullivan O."/>
            <person name="Ritari J."/>
            <person name="Douillard F.P."/>
            <person name="Paul Ross R."/>
            <person name="Yang R."/>
            <person name="Briner A.E."/>
            <person name="Felis G.E."/>
            <person name="de Vos W.M."/>
            <person name="Barrangou R."/>
            <person name="Klaenhammer T.R."/>
            <person name="Caufield P.W."/>
            <person name="Cui Y."/>
            <person name="Zhang H."/>
            <person name="O'Toole P.W."/>
        </authorList>
    </citation>
    <scope>NUCLEOTIDE SEQUENCE [LARGE SCALE GENOMIC DNA]</scope>
    <source>
        <strain evidence="27 28">DSM 20515</strain>
    </source>
</reference>
<dbReference type="NCBIfam" id="TIGR00152">
    <property type="entry name" value="dephospho-CoA kinase"/>
    <property type="match status" value="1"/>
</dbReference>
<dbReference type="InterPro" id="IPR001977">
    <property type="entry name" value="Depp_CoAkinase"/>
</dbReference>
<evidence type="ECO:0000256" key="19">
    <source>
        <dbReference type="ARBA" id="ARBA00023268"/>
    </source>
</evidence>
<feature type="binding site" evidence="24">
    <location>
        <begin position="291"/>
        <end position="296"/>
    </location>
    <ligand>
        <name>ATP</name>
        <dbReference type="ChEBI" id="CHEBI:30616"/>
    </ligand>
</feature>
<protein>
    <recommendedName>
        <fullName evidence="23 24">Multifunctional fusion protein</fullName>
    </recommendedName>
    <domain>
        <recommendedName>
            <fullName evidence="23">Formamidopyrimidine-DNA glycosylase</fullName>
            <shortName evidence="23">Fapy-DNA glycosylase</shortName>
            <ecNumber evidence="23">3.2.2.23</ecNumber>
        </recommendedName>
        <alternativeName>
            <fullName evidence="23">DNA-(apurinic or apyrimidinic site) lyase MutM</fullName>
            <shortName evidence="23">AP lyase MutM</shortName>
            <ecNumber evidence="23">4.2.99.18</ecNumber>
        </alternativeName>
    </domain>
    <domain>
        <recommendedName>
            <fullName evidence="24">Dephospho-CoA kinase</fullName>
            <ecNumber evidence="24">2.7.1.24</ecNumber>
        </recommendedName>
        <alternativeName>
            <fullName evidence="24">Dephosphocoenzyme A kinase</fullName>
        </alternativeName>
    </domain>
</protein>
<dbReference type="NCBIfam" id="NF002211">
    <property type="entry name" value="PRK01103.1"/>
    <property type="match status" value="1"/>
</dbReference>
<comment type="function">
    <text evidence="24">Catalyzes the phosphorylation of the 3'-hydroxyl group of dephosphocoenzyme A to form coenzyme A.</text>
</comment>
<dbReference type="PANTHER" id="PTHR22993">
    <property type="entry name" value="FORMAMIDOPYRIMIDINE-DNA GLYCOSYLASE"/>
    <property type="match status" value="1"/>
</dbReference>
<dbReference type="Pfam" id="PF06831">
    <property type="entry name" value="H2TH"/>
    <property type="match status" value="1"/>
</dbReference>
<feature type="active site" description="Proton donor" evidence="23">
    <location>
        <position position="3"/>
    </location>
</feature>
<dbReference type="PROSITE" id="PS51066">
    <property type="entry name" value="ZF_FPG_2"/>
    <property type="match status" value="1"/>
</dbReference>
<keyword evidence="5 24" id="KW-0963">Cytoplasm</keyword>
<dbReference type="Pfam" id="PF01149">
    <property type="entry name" value="Fapy_DNA_glyco"/>
    <property type="match status" value="1"/>
</dbReference>
<dbReference type="FunFam" id="1.10.8.50:FF:000003">
    <property type="entry name" value="Formamidopyrimidine-DNA glycosylase"/>
    <property type="match status" value="1"/>
</dbReference>
<feature type="active site" description="Proton donor; for delta-elimination activity" evidence="23">
    <location>
        <position position="263"/>
    </location>
</feature>
<comment type="similarity">
    <text evidence="2 24">Belongs to the CoaE family.</text>
</comment>
<dbReference type="EMBL" id="AYYR01000083">
    <property type="protein sequence ID" value="KRM74347.1"/>
    <property type="molecule type" value="Genomic_DNA"/>
</dbReference>
<feature type="active site" description="Proton donor; for beta-elimination activity" evidence="23">
    <location>
        <position position="58"/>
    </location>
</feature>
<dbReference type="InterPro" id="IPR000214">
    <property type="entry name" value="Znf_DNA_glyclase/AP_lyase"/>
</dbReference>
<dbReference type="GO" id="GO:0005737">
    <property type="term" value="C:cytoplasm"/>
    <property type="evidence" value="ECO:0007669"/>
    <property type="project" value="UniProtKB-SubCell"/>
</dbReference>
<dbReference type="CDD" id="cd08966">
    <property type="entry name" value="EcFpg-like_N"/>
    <property type="match status" value="1"/>
</dbReference>
<dbReference type="GO" id="GO:0004140">
    <property type="term" value="F:dephospho-CoA kinase activity"/>
    <property type="evidence" value="ECO:0007669"/>
    <property type="project" value="UniProtKB-UniRule"/>
</dbReference>
<dbReference type="HAMAP" id="MF_00103">
    <property type="entry name" value="Fapy_DNA_glycosyl"/>
    <property type="match status" value="1"/>
</dbReference>
<keyword evidence="10 23" id="KW-0863">Zinc-finger</keyword>
<keyword evidence="20 23" id="KW-0326">Glycosidase</keyword>
<evidence type="ECO:0000256" key="23">
    <source>
        <dbReference type="HAMAP-Rule" id="MF_00103"/>
    </source>
</evidence>
<comment type="caution">
    <text evidence="23">Lacks conserved residue(s) required for the propagation of feature annotation.</text>
</comment>
<dbReference type="GO" id="GO:0140078">
    <property type="term" value="F:class I DNA-(apurinic or apyrimidinic site) endonuclease activity"/>
    <property type="evidence" value="ECO:0007669"/>
    <property type="project" value="UniProtKB-EC"/>
</dbReference>
<comment type="subunit">
    <text evidence="4 23">Monomer.</text>
</comment>
<evidence type="ECO:0000256" key="24">
    <source>
        <dbReference type="HAMAP-Rule" id="MF_00376"/>
    </source>
</evidence>
<dbReference type="InterPro" id="IPR027417">
    <property type="entry name" value="P-loop_NTPase"/>
</dbReference>
<dbReference type="SUPFAM" id="SSF46946">
    <property type="entry name" value="S13-like H2TH domain"/>
    <property type="match status" value="1"/>
</dbReference>
<organism evidence="27 28">
    <name type="scientific">Secundilactobacillus collinoides DSM 20515 = JCM 1123</name>
    <dbReference type="NCBI Taxonomy" id="1423733"/>
    <lineage>
        <taxon>Bacteria</taxon>
        <taxon>Bacillati</taxon>
        <taxon>Bacillota</taxon>
        <taxon>Bacilli</taxon>
        <taxon>Lactobacillales</taxon>
        <taxon>Lactobacillaceae</taxon>
        <taxon>Secundilactobacillus</taxon>
    </lineage>
</organism>